<dbReference type="NCBIfam" id="TIGR00167">
    <property type="entry name" value="cbbA"/>
    <property type="match status" value="1"/>
</dbReference>
<evidence type="ECO:0000313" key="5">
    <source>
        <dbReference type="Proteomes" id="UP000264002"/>
    </source>
</evidence>
<feature type="binding site" evidence="3">
    <location>
        <position position="103"/>
    </location>
    <ligand>
        <name>Zn(2+)</name>
        <dbReference type="ChEBI" id="CHEBI:29105"/>
        <label>2</label>
    </ligand>
</feature>
<feature type="binding site" evidence="3">
    <location>
        <position position="82"/>
    </location>
    <ligand>
        <name>Zn(2+)</name>
        <dbReference type="ChEBI" id="CHEBI:29105"/>
        <label>1</label>
        <note>catalytic</note>
    </ligand>
</feature>
<dbReference type="GO" id="GO:0005975">
    <property type="term" value="P:carbohydrate metabolic process"/>
    <property type="evidence" value="ECO:0007669"/>
    <property type="project" value="InterPro"/>
</dbReference>
<evidence type="ECO:0000313" key="4">
    <source>
        <dbReference type="EMBL" id="RFU94503.1"/>
    </source>
</evidence>
<dbReference type="RefSeq" id="WP_117330840.1">
    <property type="nucleotide sequence ID" value="NZ_QUWK01000009.1"/>
</dbReference>
<dbReference type="PIRSF" id="PIRSF001359">
    <property type="entry name" value="F_bP_aldolase_II"/>
    <property type="match status" value="1"/>
</dbReference>
<feature type="binding site" evidence="2">
    <location>
        <begin position="230"/>
        <end position="233"/>
    </location>
    <ligand>
        <name>dihydroxyacetone phosphate</name>
        <dbReference type="ChEBI" id="CHEBI:57642"/>
    </ligand>
</feature>
<dbReference type="GO" id="GO:0009025">
    <property type="term" value="F:tagatose-bisphosphate aldolase activity"/>
    <property type="evidence" value="ECO:0007669"/>
    <property type="project" value="TreeGrafter"/>
</dbReference>
<dbReference type="PANTHER" id="PTHR30304:SF0">
    <property type="entry name" value="D-TAGATOSE-1,6-BISPHOSPHATE ALDOLASE SUBUNIT GATY-RELATED"/>
    <property type="match status" value="1"/>
</dbReference>
<evidence type="ECO:0000256" key="2">
    <source>
        <dbReference type="PIRSR" id="PIRSR001359-2"/>
    </source>
</evidence>
<keyword evidence="3" id="KW-0479">Metal-binding</keyword>
<dbReference type="Pfam" id="PF01116">
    <property type="entry name" value="F_bP_aldolase"/>
    <property type="match status" value="1"/>
</dbReference>
<dbReference type="PANTHER" id="PTHR30304">
    <property type="entry name" value="D-TAGATOSE-1,6-BISPHOSPHATE ALDOLASE"/>
    <property type="match status" value="1"/>
</dbReference>
<keyword evidence="5" id="KW-1185">Reference proteome</keyword>
<dbReference type="PROSITE" id="PS00806">
    <property type="entry name" value="ALDOLASE_CLASS_II_2"/>
    <property type="match status" value="1"/>
</dbReference>
<accession>A0A372MGD5</accession>
<dbReference type="InterPro" id="IPR000771">
    <property type="entry name" value="FBA_II"/>
</dbReference>
<dbReference type="InterPro" id="IPR013785">
    <property type="entry name" value="Aldolase_TIM"/>
</dbReference>
<keyword evidence="3" id="KW-0862">Zinc</keyword>
<dbReference type="Gene3D" id="3.20.20.70">
    <property type="entry name" value="Aldolase class I"/>
    <property type="match status" value="1"/>
</dbReference>
<feature type="binding site" evidence="3">
    <location>
        <position position="180"/>
    </location>
    <ligand>
        <name>Zn(2+)</name>
        <dbReference type="ChEBI" id="CHEBI:29105"/>
        <label>1</label>
        <note>catalytic</note>
    </ligand>
</feature>
<dbReference type="CDD" id="cd00947">
    <property type="entry name" value="TBP_aldolase_IIB"/>
    <property type="match status" value="1"/>
</dbReference>
<dbReference type="GO" id="GO:0008270">
    <property type="term" value="F:zinc ion binding"/>
    <property type="evidence" value="ECO:0007669"/>
    <property type="project" value="InterPro"/>
</dbReference>
<comment type="cofactor">
    <cofactor evidence="3">
        <name>Zn(2+)</name>
        <dbReference type="ChEBI" id="CHEBI:29105"/>
    </cofactor>
    <text evidence="3">Binds 2 Zn(2+) ions per subunit. One is catalytic and the other provides a structural contribution.</text>
</comment>
<sequence>MLYTLKEVLTEAQKGKYAVGAFNITNPICLPPLLRAAESQRSPLIINVAEVSFRDVDLMNFYPAIIHSAKEASVPIVVNLDHGTTEKGIMMALRCGFSSIMFDATAYSYEENIRLTSRYSSMLHHVGVSLEGELGVIGGLEGTEDVDGTDVGLYTDVSTVKHFVDETQVDALAVSIGNVHGFYKGEPNLQFDLLKEIASVTSVPLVLHGGSGISDDDFRKAASLGICKINFYTGASVSVFNHLDAKMKELNGKYTDMANIGWTIMDAYQQTIEERMHVFGSSGKA</sequence>
<evidence type="ECO:0000256" key="3">
    <source>
        <dbReference type="PIRSR" id="PIRSR001359-3"/>
    </source>
</evidence>
<comment type="caution">
    <text evidence="4">The sequence shown here is derived from an EMBL/GenBank/DDBJ whole genome shotgun (WGS) entry which is preliminary data.</text>
</comment>
<dbReference type="SUPFAM" id="SSF51569">
    <property type="entry name" value="Aldolase"/>
    <property type="match status" value="1"/>
</dbReference>
<reference evidence="4 5" key="2">
    <citation type="submission" date="2018-09" db="EMBL/GenBank/DDBJ databases">
        <title>Genome of Sphaerochaeta halotolerans strain 4-11.</title>
        <authorList>
            <person name="Nazina T.N."/>
            <person name="Sokolova D.S."/>
        </authorList>
    </citation>
    <scope>NUCLEOTIDE SEQUENCE [LARGE SCALE GENOMIC DNA]</scope>
    <source>
        <strain evidence="4 5">4-11</strain>
    </source>
</reference>
<reference evidence="5" key="1">
    <citation type="submission" date="2018-08" db="EMBL/GenBank/DDBJ databases">
        <authorList>
            <person name="Grouzdev D.S."/>
            <person name="Krutkina M.S."/>
        </authorList>
    </citation>
    <scope>NUCLEOTIDE SEQUENCE [LARGE SCALE GENOMIC DNA]</scope>
    <source>
        <strain evidence="5">4-11</strain>
    </source>
</reference>
<feature type="binding site" evidence="3">
    <location>
        <position position="133"/>
    </location>
    <ligand>
        <name>Zn(2+)</name>
        <dbReference type="ChEBI" id="CHEBI:29105"/>
        <label>2</label>
    </ligand>
</feature>
<evidence type="ECO:0000256" key="1">
    <source>
        <dbReference type="PIRSR" id="PIRSR001359-1"/>
    </source>
</evidence>
<protein>
    <submittedName>
        <fullName evidence="4">Class II fructose-bisphosphate aldolase</fullName>
    </submittedName>
</protein>
<feature type="binding site" evidence="2">
    <location>
        <position position="181"/>
    </location>
    <ligand>
        <name>dihydroxyacetone phosphate</name>
        <dbReference type="ChEBI" id="CHEBI:57642"/>
    </ligand>
</feature>
<dbReference type="InterPro" id="IPR050246">
    <property type="entry name" value="Class_II_FBP_aldolase"/>
</dbReference>
<dbReference type="Proteomes" id="UP000264002">
    <property type="component" value="Unassembled WGS sequence"/>
</dbReference>
<feature type="active site" description="Proton donor" evidence="1">
    <location>
        <position position="81"/>
    </location>
</feature>
<organism evidence="4 5">
    <name type="scientific">Sphaerochaeta halotolerans</name>
    <dbReference type="NCBI Taxonomy" id="2293840"/>
    <lineage>
        <taxon>Bacteria</taxon>
        <taxon>Pseudomonadati</taxon>
        <taxon>Spirochaetota</taxon>
        <taxon>Spirochaetia</taxon>
        <taxon>Spirochaetales</taxon>
        <taxon>Sphaerochaetaceae</taxon>
        <taxon>Sphaerochaeta</taxon>
    </lineage>
</organism>
<feature type="binding site" evidence="2">
    <location>
        <begin position="209"/>
        <end position="211"/>
    </location>
    <ligand>
        <name>dihydroxyacetone phosphate</name>
        <dbReference type="ChEBI" id="CHEBI:57642"/>
    </ligand>
</feature>
<dbReference type="EMBL" id="QUWK01000009">
    <property type="protein sequence ID" value="RFU94503.1"/>
    <property type="molecule type" value="Genomic_DNA"/>
</dbReference>
<name>A0A372MGD5_9SPIR</name>
<dbReference type="GO" id="GO:0005829">
    <property type="term" value="C:cytosol"/>
    <property type="evidence" value="ECO:0007669"/>
    <property type="project" value="TreeGrafter"/>
</dbReference>
<proteinExistence type="predicted"/>
<feature type="binding site" evidence="3">
    <location>
        <position position="208"/>
    </location>
    <ligand>
        <name>Zn(2+)</name>
        <dbReference type="ChEBI" id="CHEBI:29105"/>
        <label>1</label>
        <note>catalytic</note>
    </ligand>
</feature>
<dbReference type="AlphaFoldDB" id="A0A372MGD5"/>
<gene>
    <name evidence="4" type="ORF">DYP60_09915</name>
</gene>